<dbReference type="InterPro" id="IPR006221">
    <property type="entry name" value="TrpG/PapA_dom"/>
</dbReference>
<evidence type="ECO:0000259" key="7">
    <source>
        <dbReference type="Pfam" id="PF04715"/>
    </source>
</evidence>
<proteinExistence type="inferred from homology"/>
<dbReference type="NCBIfam" id="TIGR00566">
    <property type="entry name" value="trpG_papA"/>
    <property type="match status" value="1"/>
</dbReference>
<dbReference type="Pfam" id="PF00117">
    <property type="entry name" value="GATase"/>
    <property type="match status" value="1"/>
</dbReference>
<feature type="domain" description="Glutamine amidotransferase" evidence="5">
    <location>
        <begin position="4"/>
        <end position="185"/>
    </location>
</feature>
<evidence type="ECO:0000256" key="2">
    <source>
        <dbReference type="ARBA" id="ARBA00013139"/>
    </source>
</evidence>
<dbReference type="Gene3D" id="3.60.120.10">
    <property type="entry name" value="Anthranilate synthase"/>
    <property type="match status" value="1"/>
</dbReference>
<dbReference type="Pfam" id="PF04715">
    <property type="entry name" value="Anth_synt_I_N"/>
    <property type="match status" value="1"/>
</dbReference>
<keyword evidence="8" id="KW-0032">Aminotransferase</keyword>
<dbReference type="Proteomes" id="UP000660381">
    <property type="component" value="Unassembled WGS sequence"/>
</dbReference>
<reference evidence="8 9" key="1">
    <citation type="journal article" date="2020" name="ISME J.">
        <title>Comparative genomics reveals insights into cyanobacterial evolution and habitat adaptation.</title>
        <authorList>
            <person name="Chen M.Y."/>
            <person name="Teng W.K."/>
            <person name="Zhao L."/>
            <person name="Hu C.X."/>
            <person name="Zhou Y.K."/>
            <person name="Han B.P."/>
            <person name="Song L.R."/>
            <person name="Shu W.S."/>
        </authorList>
    </citation>
    <scope>NUCLEOTIDE SEQUENCE [LARGE SCALE GENOMIC DNA]</scope>
    <source>
        <strain evidence="8 9">FACHB-362</strain>
    </source>
</reference>
<evidence type="ECO:0000259" key="5">
    <source>
        <dbReference type="Pfam" id="PF00117"/>
    </source>
</evidence>
<dbReference type="InterPro" id="IPR015890">
    <property type="entry name" value="Chorismate_C"/>
</dbReference>
<feature type="domain" description="Anthranilate synthase component I N-terminal" evidence="7">
    <location>
        <begin position="241"/>
        <end position="375"/>
    </location>
</feature>
<dbReference type="PROSITE" id="PS51273">
    <property type="entry name" value="GATASE_TYPE_1"/>
    <property type="match status" value="1"/>
</dbReference>
<evidence type="ECO:0000313" key="9">
    <source>
        <dbReference type="Proteomes" id="UP000660381"/>
    </source>
</evidence>
<dbReference type="GO" id="GO:0046820">
    <property type="term" value="F:4-amino-4-deoxychorismate synthase activity"/>
    <property type="evidence" value="ECO:0007669"/>
    <property type="project" value="UniProtKB-EC"/>
</dbReference>
<evidence type="ECO:0000256" key="3">
    <source>
        <dbReference type="ARBA" id="ARBA00022679"/>
    </source>
</evidence>
<dbReference type="PRINTS" id="PR00096">
    <property type="entry name" value="GATASE"/>
</dbReference>
<dbReference type="EMBL" id="JACJTQ010000011">
    <property type="protein sequence ID" value="MBD2692047.1"/>
    <property type="molecule type" value="Genomic_DNA"/>
</dbReference>
<dbReference type="NCBIfam" id="TIGR00553">
    <property type="entry name" value="pabB"/>
    <property type="match status" value="1"/>
</dbReference>
<dbReference type="PANTHER" id="PTHR11236">
    <property type="entry name" value="AMINOBENZOATE/ANTHRANILATE SYNTHASE"/>
    <property type="match status" value="1"/>
</dbReference>
<dbReference type="InterPro" id="IPR019999">
    <property type="entry name" value="Anth_synth_I-like"/>
</dbReference>
<keyword evidence="9" id="KW-1185">Reference proteome</keyword>
<evidence type="ECO:0000256" key="1">
    <source>
        <dbReference type="ARBA" id="ARBA00005970"/>
    </source>
</evidence>
<organism evidence="8 9">
    <name type="scientific">Anabaena catenula FACHB-362</name>
    <dbReference type="NCBI Taxonomy" id="2692877"/>
    <lineage>
        <taxon>Bacteria</taxon>
        <taxon>Bacillati</taxon>
        <taxon>Cyanobacteriota</taxon>
        <taxon>Cyanophyceae</taxon>
        <taxon>Nostocales</taxon>
        <taxon>Nostocaceae</taxon>
        <taxon>Anabaena</taxon>
    </lineage>
</organism>
<evidence type="ECO:0000313" key="8">
    <source>
        <dbReference type="EMBL" id="MBD2692047.1"/>
    </source>
</evidence>
<dbReference type="Pfam" id="PF00425">
    <property type="entry name" value="Chorismate_bind"/>
    <property type="match status" value="1"/>
</dbReference>
<name>A0ABR8J324_9NOST</name>
<accession>A0ABR8J324</accession>
<comment type="similarity">
    <text evidence="1">In the C-terminal section; belongs to the anthranilate synthase component I family.</text>
</comment>
<evidence type="ECO:0000256" key="4">
    <source>
        <dbReference type="ARBA" id="ARBA00022962"/>
    </source>
</evidence>
<dbReference type="PANTHER" id="PTHR11236:SF18">
    <property type="entry name" value="AMINODEOXYCHORISMATE SYNTHASE"/>
    <property type="match status" value="1"/>
</dbReference>
<dbReference type="RefSeq" id="WP_190906469.1">
    <property type="nucleotide sequence ID" value="NZ_JACJTQ010000011.1"/>
</dbReference>
<sequence length="717" mass="81176">MKTLIIDNYDSYTFNLYQLIAEVNGEYPTVITNKFVWDELKQWEFDNIVISPGPGRPENPKDFGICLQTIQNAQVPLLGVCLGHQGLGHGYGGKVIYAPEVRHGRVSEVYHNGSDLFAGIPSPFSVVRYHSLLVSDDLPDCLEKVAWTEDNLIMAMRHRSLPLWGVQFHPESICTQYGHTLFENFKEITQKFSQKQGNSPKKNYWTENNGTLISSSDQKQQREFELCTRKLNLFPDSEQIFVHLFGKSPNAFWLDSSRVEPGLSRFSFMGDSSGENSLLIHYRTLSQELTITQSDTVSFSTEGIFEYLKREIERRHCQSHDLPFDFNCGFVGYFGYELKAECGSQSNHPSTLPDAMFMLADRMIAIDHQEQTLYLLCLIQQGQTASAEAWFEWIRYQIAHLPPLLPIVPEQKETPVIFRLSRSQRTYLDDIQKCLQEIHEGETYQVCLTNQIHTDTTPDPLAFYRSLRCINPAPYSAFLRFGDVAIACSSPERFLHIDRQGWVETKPIKGTLSRGKTLKEDFILREQLRNSEKDRAENLMIVDLLRNDLGRVCAVGTVHVPKLMDVETYPTVHQLVTTIRGHLRADMSAVDCIRNAFPGGSMTGAPKIRTLEIIDRLEQEARGVYSGAIGFLGLNGSADLNIVIRTAVLTPEQTSIGVGGGIVALSDPQMEFQETMLKAKALFHAMLITIHGVFDPDQYYIQGIETEVFDGYEKAPA</sequence>
<dbReference type="EC" id="2.6.1.85" evidence="2"/>
<keyword evidence="4" id="KW-0315">Glutamine amidotransferase</keyword>
<dbReference type="CDD" id="cd01743">
    <property type="entry name" value="GATase1_Anthranilate_Synthase"/>
    <property type="match status" value="1"/>
</dbReference>
<feature type="domain" description="Chorismate-utilising enzyme C-terminal" evidence="6">
    <location>
        <begin position="424"/>
        <end position="678"/>
    </location>
</feature>
<dbReference type="InterPro" id="IPR017926">
    <property type="entry name" value="GATASE"/>
</dbReference>
<dbReference type="InterPro" id="IPR005801">
    <property type="entry name" value="ADC_synthase"/>
</dbReference>
<gene>
    <name evidence="8" type="primary">pabB</name>
    <name evidence="8" type="ORF">H6G68_09800</name>
</gene>
<keyword evidence="3 8" id="KW-0808">Transferase</keyword>
<dbReference type="InterPro" id="IPR006805">
    <property type="entry name" value="Anth_synth_I_N"/>
</dbReference>
<protein>
    <recommendedName>
        <fullName evidence="2">aminodeoxychorismate synthase</fullName>
        <ecNumber evidence="2">2.6.1.85</ecNumber>
    </recommendedName>
</protein>
<comment type="caution">
    <text evidence="8">The sequence shown here is derived from an EMBL/GenBank/DDBJ whole genome shotgun (WGS) entry which is preliminary data.</text>
</comment>
<dbReference type="SUPFAM" id="SSF56322">
    <property type="entry name" value="ADC synthase"/>
    <property type="match status" value="1"/>
</dbReference>
<dbReference type="Gene3D" id="3.40.50.880">
    <property type="match status" value="1"/>
</dbReference>
<dbReference type="PRINTS" id="PR00097">
    <property type="entry name" value="ANTSNTHASEII"/>
</dbReference>
<dbReference type="PRINTS" id="PR00099">
    <property type="entry name" value="CPSGATASE"/>
</dbReference>
<dbReference type="SUPFAM" id="SSF52317">
    <property type="entry name" value="Class I glutamine amidotransferase-like"/>
    <property type="match status" value="1"/>
</dbReference>
<dbReference type="InterPro" id="IPR005802">
    <property type="entry name" value="ADC_synth_comp_1"/>
</dbReference>
<evidence type="ECO:0000259" key="6">
    <source>
        <dbReference type="Pfam" id="PF00425"/>
    </source>
</evidence>
<dbReference type="InterPro" id="IPR029062">
    <property type="entry name" value="Class_I_gatase-like"/>
</dbReference>